<protein>
    <submittedName>
        <fullName evidence="2">Uncharacterized protein</fullName>
    </submittedName>
</protein>
<dbReference type="AlphaFoldDB" id="A0A7X5UYX4"/>
<feature type="transmembrane region" description="Helical" evidence="1">
    <location>
        <begin position="35"/>
        <end position="56"/>
    </location>
</feature>
<keyword evidence="1" id="KW-0812">Transmembrane</keyword>
<comment type="caution">
    <text evidence="2">The sequence shown here is derived from an EMBL/GenBank/DDBJ whole genome shotgun (WGS) entry which is preliminary data.</text>
</comment>
<dbReference type="RefSeq" id="WP_167299099.1">
    <property type="nucleotide sequence ID" value="NZ_JAASQV010000001.1"/>
</dbReference>
<evidence type="ECO:0000313" key="2">
    <source>
        <dbReference type="EMBL" id="NIJ64774.1"/>
    </source>
</evidence>
<feature type="transmembrane region" description="Helical" evidence="1">
    <location>
        <begin position="7"/>
        <end position="29"/>
    </location>
</feature>
<name>A0A7X5UYX4_9SPHN</name>
<dbReference type="Proteomes" id="UP000564677">
    <property type="component" value="Unassembled WGS sequence"/>
</dbReference>
<organism evidence="2 3">
    <name type="scientific">Sphingomonas leidyi</name>
    <dbReference type="NCBI Taxonomy" id="68569"/>
    <lineage>
        <taxon>Bacteria</taxon>
        <taxon>Pseudomonadati</taxon>
        <taxon>Pseudomonadota</taxon>
        <taxon>Alphaproteobacteria</taxon>
        <taxon>Sphingomonadales</taxon>
        <taxon>Sphingomonadaceae</taxon>
        <taxon>Sphingomonas</taxon>
    </lineage>
</organism>
<keyword evidence="1" id="KW-0472">Membrane</keyword>
<sequence length="135" mass="14348">MRHRSETALAVITLFAAATHFTLETWYHLIWGQPLQALLVDYICNALMLLGGFASLTARPGSAAGLLAAGWAYALGFGWRSVFGRLEAMSHGIRAPNGEPTGAIVVALIAALSLVAAMLLWGLALAWRQSRQSGG</sequence>
<keyword evidence="1" id="KW-1133">Transmembrane helix</keyword>
<accession>A0A7X5UYX4</accession>
<evidence type="ECO:0000256" key="1">
    <source>
        <dbReference type="SAM" id="Phobius"/>
    </source>
</evidence>
<feature type="transmembrane region" description="Helical" evidence="1">
    <location>
        <begin position="63"/>
        <end position="83"/>
    </location>
</feature>
<feature type="transmembrane region" description="Helical" evidence="1">
    <location>
        <begin position="103"/>
        <end position="127"/>
    </location>
</feature>
<keyword evidence="3" id="KW-1185">Reference proteome</keyword>
<proteinExistence type="predicted"/>
<dbReference type="EMBL" id="JAASQV010000001">
    <property type="protein sequence ID" value="NIJ64774.1"/>
    <property type="molecule type" value="Genomic_DNA"/>
</dbReference>
<gene>
    <name evidence="2" type="ORF">FHR20_001705</name>
</gene>
<reference evidence="2 3" key="1">
    <citation type="submission" date="2020-03" db="EMBL/GenBank/DDBJ databases">
        <title>Genomic Encyclopedia of Type Strains, Phase IV (KMG-IV): sequencing the most valuable type-strain genomes for metagenomic binning, comparative biology and taxonomic classification.</title>
        <authorList>
            <person name="Goeker M."/>
        </authorList>
    </citation>
    <scope>NUCLEOTIDE SEQUENCE [LARGE SCALE GENOMIC DNA]</scope>
    <source>
        <strain evidence="2 3">DSM 4733</strain>
    </source>
</reference>
<evidence type="ECO:0000313" key="3">
    <source>
        <dbReference type="Proteomes" id="UP000564677"/>
    </source>
</evidence>